<organism evidence="10 11">
    <name type="scientific">Dimorphilus gyrociliatus</name>
    <dbReference type="NCBI Taxonomy" id="2664684"/>
    <lineage>
        <taxon>Eukaryota</taxon>
        <taxon>Metazoa</taxon>
        <taxon>Spiralia</taxon>
        <taxon>Lophotrochozoa</taxon>
        <taxon>Annelida</taxon>
        <taxon>Polychaeta</taxon>
        <taxon>Polychaeta incertae sedis</taxon>
        <taxon>Dinophilidae</taxon>
        <taxon>Dimorphilus</taxon>
    </lineage>
</organism>
<keyword evidence="7" id="KW-1015">Disulfide bond</keyword>
<dbReference type="PANTHER" id="PTHR12027:SF97">
    <property type="entry name" value="PROTEIN WNT-4"/>
    <property type="match status" value="1"/>
</dbReference>
<dbReference type="GO" id="GO:0005615">
    <property type="term" value="C:extracellular space"/>
    <property type="evidence" value="ECO:0007669"/>
    <property type="project" value="TreeGrafter"/>
</dbReference>
<evidence type="ECO:0000256" key="1">
    <source>
        <dbReference type="ARBA" id="ARBA00004498"/>
    </source>
</evidence>
<evidence type="ECO:0000256" key="9">
    <source>
        <dbReference type="SAM" id="SignalP"/>
    </source>
</evidence>
<keyword evidence="11" id="KW-1185">Reference proteome</keyword>
<keyword evidence="6 8" id="KW-0879">Wnt signaling pathway</keyword>
<keyword evidence="3 8" id="KW-0217">Developmental protein</keyword>
<evidence type="ECO:0000256" key="2">
    <source>
        <dbReference type="ARBA" id="ARBA00005683"/>
    </source>
</evidence>
<evidence type="ECO:0000256" key="3">
    <source>
        <dbReference type="ARBA" id="ARBA00022473"/>
    </source>
</evidence>
<accession>A0A7I8VNI3</accession>
<dbReference type="OrthoDB" id="5945655at2759"/>
<evidence type="ECO:0000256" key="7">
    <source>
        <dbReference type="ARBA" id="ARBA00023157"/>
    </source>
</evidence>
<name>A0A7I8VNI3_9ANNE</name>
<evidence type="ECO:0000256" key="6">
    <source>
        <dbReference type="ARBA" id="ARBA00022687"/>
    </source>
</evidence>
<evidence type="ECO:0000313" key="10">
    <source>
        <dbReference type="EMBL" id="CAD5117573.1"/>
    </source>
</evidence>
<proteinExistence type="inferred from homology"/>
<evidence type="ECO:0000256" key="8">
    <source>
        <dbReference type="RuleBase" id="RU003500"/>
    </source>
</evidence>
<dbReference type="PRINTS" id="PR01349">
    <property type="entry name" value="WNTPROTEIN"/>
</dbReference>
<sequence>MNIFNIVLFTVSVTFQSSYGLFGLSSHRPLNYLRKQNSSLDFIKSANLPRSIRGFFLNDPGFAETLKTSIKSAIATCKLVNDNYRWNCPIKEHFRESILRKGFKETAFLHALQASAIVIEFAKACSSGGVALCGCAAGTSNESLERGECNDNIRFGKSVLQQLINYSRKKKSKLQMVNEHNARVGLHWVRKRTRRKCKCYGFSGSCEKKICWRSTPSMGKIGSLLHKRMIRSVNVDRSTLERKGPKRNKGLSIIASKLSLVRTTKSPDFCSDSKYSNGTKRRRCQNDKHCKVLCCGRGYRRKRVRIETTCCRMKKTLGFPTSCPECAKIITVRLCK</sequence>
<comment type="subcellular location">
    <subcellularLocation>
        <location evidence="1 8">Secreted</location>
        <location evidence="1 8">Extracellular space</location>
        <location evidence="1 8">Extracellular matrix</location>
    </subcellularLocation>
</comment>
<keyword evidence="5" id="KW-0272">Extracellular matrix</keyword>
<dbReference type="Proteomes" id="UP000549394">
    <property type="component" value="Unassembled WGS sequence"/>
</dbReference>
<dbReference type="SMART" id="SM00097">
    <property type="entry name" value="WNT1"/>
    <property type="match status" value="1"/>
</dbReference>
<dbReference type="AlphaFoldDB" id="A0A7I8VNI3"/>
<comment type="similarity">
    <text evidence="2 8">Belongs to the Wnt family.</text>
</comment>
<feature type="chain" id="PRO_5029685406" description="Protein Wnt" evidence="9">
    <location>
        <begin position="21"/>
        <end position="336"/>
    </location>
</feature>
<keyword evidence="9" id="KW-0732">Signal</keyword>
<reference evidence="10 11" key="1">
    <citation type="submission" date="2020-08" db="EMBL/GenBank/DDBJ databases">
        <authorList>
            <person name="Hejnol A."/>
        </authorList>
    </citation>
    <scope>NUCLEOTIDE SEQUENCE [LARGE SCALE GENOMIC DNA]</scope>
</reference>
<dbReference type="GO" id="GO:0030182">
    <property type="term" value="P:neuron differentiation"/>
    <property type="evidence" value="ECO:0007669"/>
    <property type="project" value="TreeGrafter"/>
</dbReference>
<evidence type="ECO:0000313" key="11">
    <source>
        <dbReference type="Proteomes" id="UP000549394"/>
    </source>
</evidence>
<dbReference type="PANTHER" id="PTHR12027">
    <property type="entry name" value="WNT RELATED"/>
    <property type="match status" value="1"/>
</dbReference>
<feature type="signal peptide" evidence="9">
    <location>
        <begin position="1"/>
        <end position="20"/>
    </location>
</feature>
<dbReference type="GO" id="GO:0060070">
    <property type="term" value="P:canonical Wnt signaling pathway"/>
    <property type="evidence" value="ECO:0007669"/>
    <property type="project" value="TreeGrafter"/>
</dbReference>
<dbReference type="GO" id="GO:0045165">
    <property type="term" value="P:cell fate commitment"/>
    <property type="evidence" value="ECO:0007669"/>
    <property type="project" value="TreeGrafter"/>
</dbReference>
<dbReference type="GO" id="GO:0005125">
    <property type="term" value="F:cytokine activity"/>
    <property type="evidence" value="ECO:0007669"/>
    <property type="project" value="TreeGrafter"/>
</dbReference>
<protein>
    <recommendedName>
        <fullName evidence="8">Protein Wnt</fullName>
    </recommendedName>
</protein>
<comment type="caution">
    <text evidence="10">The sequence shown here is derived from an EMBL/GenBank/DDBJ whole genome shotgun (WGS) entry which is preliminary data.</text>
</comment>
<keyword evidence="4" id="KW-0964">Secreted</keyword>
<dbReference type="GO" id="GO:0005109">
    <property type="term" value="F:frizzled binding"/>
    <property type="evidence" value="ECO:0007669"/>
    <property type="project" value="TreeGrafter"/>
</dbReference>
<comment type="function">
    <text evidence="8">Ligand for members of the frizzled family of seven transmembrane receptors.</text>
</comment>
<evidence type="ECO:0000256" key="4">
    <source>
        <dbReference type="ARBA" id="ARBA00022525"/>
    </source>
</evidence>
<gene>
    <name evidence="10" type="ORF">DGYR_LOCUS6091</name>
</gene>
<evidence type="ECO:0000256" key="5">
    <source>
        <dbReference type="ARBA" id="ARBA00022530"/>
    </source>
</evidence>
<dbReference type="Pfam" id="PF00110">
    <property type="entry name" value="wnt"/>
    <property type="match status" value="1"/>
</dbReference>
<dbReference type="EMBL" id="CAJFCJ010000007">
    <property type="protein sequence ID" value="CAD5117573.1"/>
    <property type="molecule type" value="Genomic_DNA"/>
</dbReference>
<dbReference type="InterPro" id="IPR005817">
    <property type="entry name" value="Wnt"/>
</dbReference>